<dbReference type="InterPro" id="IPR029063">
    <property type="entry name" value="SAM-dependent_MTases_sf"/>
</dbReference>
<evidence type="ECO:0000256" key="4">
    <source>
        <dbReference type="SAM" id="Phobius"/>
    </source>
</evidence>
<protein>
    <submittedName>
        <fullName evidence="6">MFS transporter</fullName>
    </submittedName>
</protein>
<feature type="transmembrane region" description="Helical" evidence="4">
    <location>
        <begin position="216"/>
        <end position="242"/>
    </location>
</feature>
<organism evidence="6 7">
    <name type="scientific">Leptospira ilyithenensis</name>
    <dbReference type="NCBI Taxonomy" id="2484901"/>
    <lineage>
        <taxon>Bacteria</taxon>
        <taxon>Pseudomonadati</taxon>
        <taxon>Spirochaetota</taxon>
        <taxon>Spirochaetia</taxon>
        <taxon>Leptospirales</taxon>
        <taxon>Leptospiraceae</taxon>
        <taxon>Leptospira</taxon>
    </lineage>
</organism>
<keyword evidence="3 4" id="KW-0472">Membrane</keyword>
<sequence length="611" mass="67903">MKDKISKLGIFSVTQTFYQIGTVMLMAVSVLAGQTISPSPASAALPLSFSVLGTFAGLFPASICMKSLGRRNGLLLGTTIGILGALISSYGLYSHNFYLFILGHLFYGFHQSFLQYLRFAAMESVPNKDRSSALSWILLAGIPAAFLGPLAGLFGRNLFGHTVFLGCFLILTAVLFFQLLLITRLQKITNLTEEITTDLEKLKPSRPISFHLKNPGLWASIISSSFGFGLMAMLMSAVPIAMKAHGHEMHSSTIVLQWHVLGMYIPSFFSGYLVNKFGSPKLIIAGIFILALEVFAALQGTGFLPFAAALVLLGIGWNFMYVGGTNLLVDQYRNSEKNSIQAINDSFVYLLATISTYSSAYLETNIGWFNLNLVALPFLFLALLPVIVYIKSKSKSIEGALPKLEKDHWEKIYSTKQPEEVSWTQEIPQTSLNFINDAKLPKTAKIIDIGGGDSKFVDYLIEEGFENITVLDISEHALNRAKNRLGEKSKQVKWVVSDVTDFQVDETYDFWHDRAAFHFLTTEPQIVKYISLARLAVKENGFITIGTFSENGPIKCSGLEIKQYSEESLTSELKKGFQKIKCITEDHITPFMTKQNFLFCSFKKLSTIYES</sequence>
<dbReference type="InterPro" id="IPR036259">
    <property type="entry name" value="MFS_trans_sf"/>
</dbReference>
<feature type="transmembrane region" description="Helical" evidence="4">
    <location>
        <begin position="158"/>
        <end position="182"/>
    </location>
</feature>
<reference evidence="6" key="1">
    <citation type="journal article" date="2019" name="PLoS Negl. Trop. Dis.">
        <title>Revisiting the worldwide diversity of Leptospira species in the environment.</title>
        <authorList>
            <person name="Vincent A.T."/>
            <person name="Schiettekatte O."/>
            <person name="Bourhy P."/>
            <person name="Veyrier F.J."/>
            <person name="Picardeau M."/>
        </authorList>
    </citation>
    <scope>NUCLEOTIDE SEQUENCE [LARGE SCALE GENOMIC DNA]</scope>
    <source>
        <strain evidence="6">201400974</strain>
    </source>
</reference>
<dbReference type="Pfam" id="PF07690">
    <property type="entry name" value="MFS_1"/>
    <property type="match status" value="1"/>
</dbReference>
<evidence type="ECO:0000256" key="3">
    <source>
        <dbReference type="ARBA" id="ARBA00023136"/>
    </source>
</evidence>
<feature type="transmembrane region" description="Helical" evidence="4">
    <location>
        <begin position="368"/>
        <end position="390"/>
    </location>
</feature>
<dbReference type="GO" id="GO:0022857">
    <property type="term" value="F:transmembrane transporter activity"/>
    <property type="evidence" value="ECO:0007669"/>
    <property type="project" value="InterPro"/>
</dbReference>
<evidence type="ECO:0000256" key="1">
    <source>
        <dbReference type="ARBA" id="ARBA00022692"/>
    </source>
</evidence>
<dbReference type="EMBL" id="RQHV01000029">
    <property type="protein sequence ID" value="TGN13348.1"/>
    <property type="molecule type" value="Genomic_DNA"/>
</dbReference>
<keyword evidence="1 4" id="KW-0812">Transmembrane</keyword>
<dbReference type="InterPro" id="IPR041698">
    <property type="entry name" value="Methyltransf_25"/>
</dbReference>
<evidence type="ECO:0000313" key="7">
    <source>
        <dbReference type="Proteomes" id="UP000298264"/>
    </source>
</evidence>
<dbReference type="OrthoDB" id="9776171at2"/>
<dbReference type="AlphaFoldDB" id="A0A4R9LRC1"/>
<dbReference type="InterPro" id="IPR011701">
    <property type="entry name" value="MFS"/>
</dbReference>
<dbReference type="RefSeq" id="WP_135763072.1">
    <property type="nucleotide sequence ID" value="NZ_RQHV01000029.1"/>
</dbReference>
<dbReference type="PANTHER" id="PTHR23534:SF1">
    <property type="entry name" value="MAJOR FACILITATOR SUPERFAMILY PROTEIN"/>
    <property type="match status" value="1"/>
</dbReference>
<feature type="transmembrane region" description="Helical" evidence="4">
    <location>
        <begin position="43"/>
        <end position="61"/>
    </location>
</feature>
<name>A0A4R9LRC1_9LEPT</name>
<dbReference type="SUPFAM" id="SSF103473">
    <property type="entry name" value="MFS general substrate transporter"/>
    <property type="match status" value="1"/>
</dbReference>
<dbReference type="CDD" id="cd02440">
    <property type="entry name" value="AdoMet_MTases"/>
    <property type="match status" value="1"/>
</dbReference>
<keyword evidence="2 4" id="KW-1133">Transmembrane helix</keyword>
<dbReference type="Gene3D" id="1.20.1250.20">
    <property type="entry name" value="MFS general substrate transporter like domains"/>
    <property type="match status" value="1"/>
</dbReference>
<keyword evidence="7" id="KW-1185">Reference proteome</keyword>
<evidence type="ECO:0000256" key="2">
    <source>
        <dbReference type="ARBA" id="ARBA00022989"/>
    </source>
</evidence>
<dbReference type="Gene3D" id="3.40.50.150">
    <property type="entry name" value="Vaccinia Virus protein VP39"/>
    <property type="match status" value="1"/>
</dbReference>
<feature type="transmembrane region" description="Helical" evidence="4">
    <location>
        <begin position="133"/>
        <end position="152"/>
    </location>
</feature>
<accession>A0A4R9LRC1</accession>
<feature type="transmembrane region" description="Helical" evidence="4">
    <location>
        <begin position="73"/>
        <end position="93"/>
    </location>
</feature>
<dbReference type="Pfam" id="PF13649">
    <property type="entry name" value="Methyltransf_25"/>
    <property type="match status" value="1"/>
</dbReference>
<dbReference type="Proteomes" id="UP000298264">
    <property type="component" value="Unassembled WGS sequence"/>
</dbReference>
<dbReference type="SUPFAM" id="SSF53335">
    <property type="entry name" value="S-adenosyl-L-methionine-dependent methyltransferases"/>
    <property type="match status" value="1"/>
</dbReference>
<dbReference type="PANTHER" id="PTHR23534">
    <property type="entry name" value="MFS PERMEASE"/>
    <property type="match status" value="1"/>
</dbReference>
<feature type="domain" description="Methyltransferase" evidence="5">
    <location>
        <begin position="446"/>
        <end position="541"/>
    </location>
</feature>
<feature type="transmembrane region" description="Helical" evidence="4">
    <location>
        <begin position="306"/>
        <end position="329"/>
    </location>
</feature>
<gene>
    <name evidence="6" type="ORF">EHS11_03710</name>
</gene>
<evidence type="ECO:0000313" key="6">
    <source>
        <dbReference type="EMBL" id="TGN13348.1"/>
    </source>
</evidence>
<comment type="caution">
    <text evidence="6">The sequence shown here is derived from an EMBL/GenBank/DDBJ whole genome shotgun (WGS) entry which is preliminary data.</text>
</comment>
<evidence type="ECO:0000259" key="5">
    <source>
        <dbReference type="Pfam" id="PF13649"/>
    </source>
</evidence>
<proteinExistence type="predicted"/>
<feature type="transmembrane region" description="Helical" evidence="4">
    <location>
        <begin position="16"/>
        <end position="37"/>
    </location>
</feature>
<feature type="transmembrane region" description="Helical" evidence="4">
    <location>
        <begin position="99"/>
        <end position="121"/>
    </location>
</feature>
<feature type="transmembrane region" description="Helical" evidence="4">
    <location>
        <begin position="254"/>
        <end position="275"/>
    </location>
</feature>
<feature type="transmembrane region" description="Helical" evidence="4">
    <location>
        <begin position="282"/>
        <end position="300"/>
    </location>
</feature>